<dbReference type="AlphaFoldDB" id="A0AAE1DNZ3"/>
<keyword evidence="1" id="KW-1133">Transmembrane helix</keyword>
<evidence type="ECO:0000313" key="3">
    <source>
        <dbReference type="Proteomes" id="UP001283361"/>
    </source>
</evidence>
<proteinExistence type="predicted"/>
<protein>
    <submittedName>
        <fullName evidence="2">Uncharacterized protein</fullName>
    </submittedName>
</protein>
<evidence type="ECO:0000313" key="2">
    <source>
        <dbReference type="EMBL" id="KAK3776910.1"/>
    </source>
</evidence>
<sequence>MTATVAVSMVVPVVMIALGPPLTVLYSYSSDISARYRPQGMKTKHTKLSPSLAVARWYGEVCVGLHDPACPDSEQGCMKTFARADSSRAQDAAGWGVSRLPHYPALSRADLWLLATH</sequence>
<reference evidence="2" key="1">
    <citation type="journal article" date="2023" name="G3 (Bethesda)">
        <title>A reference genome for the long-term kleptoplast-retaining sea slug Elysia crispata morphotype clarki.</title>
        <authorList>
            <person name="Eastman K.E."/>
            <person name="Pendleton A.L."/>
            <person name="Shaikh M.A."/>
            <person name="Suttiyut T."/>
            <person name="Ogas R."/>
            <person name="Tomko P."/>
            <person name="Gavelis G."/>
            <person name="Widhalm J.R."/>
            <person name="Wisecaver J.H."/>
        </authorList>
    </citation>
    <scope>NUCLEOTIDE SEQUENCE</scope>
    <source>
        <strain evidence="2">ECLA1</strain>
    </source>
</reference>
<accession>A0AAE1DNZ3</accession>
<organism evidence="2 3">
    <name type="scientific">Elysia crispata</name>
    <name type="common">lettuce slug</name>
    <dbReference type="NCBI Taxonomy" id="231223"/>
    <lineage>
        <taxon>Eukaryota</taxon>
        <taxon>Metazoa</taxon>
        <taxon>Spiralia</taxon>
        <taxon>Lophotrochozoa</taxon>
        <taxon>Mollusca</taxon>
        <taxon>Gastropoda</taxon>
        <taxon>Heterobranchia</taxon>
        <taxon>Euthyneura</taxon>
        <taxon>Panpulmonata</taxon>
        <taxon>Sacoglossa</taxon>
        <taxon>Placobranchoidea</taxon>
        <taxon>Plakobranchidae</taxon>
        <taxon>Elysia</taxon>
    </lineage>
</organism>
<name>A0AAE1DNZ3_9GAST</name>
<keyword evidence="1" id="KW-0472">Membrane</keyword>
<evidence type="ECO:0000256" key="1">
    <source>
        <dbReference type="SAM" id="Phobius"/>
    </source>
</evidence>
<keyword evidence="3" id="KW-1185">Reference proteome</keyword>
<comment type="caution">
    <text evidence="2">The sequence shown here is derived from an EMBL/GenBank/DDBJ whole genome shotgun (WGS) entry which is preliminary data.</text>
</comment>
<dbReference type="Proteomes" id="UP001283361">
    <property type="component" value="Unassembled WGS sequence"/>
</dbReference>
<dbReference type="EMBL" id="JAWDGP010003171">
    <property type="protein sequence ID" value="KAK3776910.1"/>
    <property type="molecule type" value="Genomic_DNA"/>
</dbReference>
<feature type="transmembrane region" description="Helical" evidence="1">
    <location>
        <begin position="6"/>
        <end position="28"/>
    </location>
</feature>
<gene>
    <name evidence="2" type="ORF">RRG08_053696</name>
</gene>
<keyword evidence="1" id="KW-0812">Transmembrane</keyword>